<evidence type="ECO:0000256" key="1">
    <source>
        <dbReference type="SAM" id="Phobius"/>
    </source>
</evidence>
<evidence type="ECO:0000313" key="2">
    <source>
        <dbReference type="EMBL" id="CAI8913520.1"/>
    </source>
</evidence>
<keyword evidence="3" id="KW-1185">Reference proteome</keyword>
<evidence type="ECO:0000313" key="3">
    <source>
        <dbReference type="Proteomes" id="UP001162030"/>
    </source>
</evidence>
<protein>
    <submittedName>
        <fullName evidence="2">Uncharacterized protein</fullName>
    </submittedName>
</protein>
<gene>
    <name evidence="2" type="ORF">MSZNOR_3690</name>
</gene>
<keyword evidence="1" id="KW-0472">Membrane</keyword>
<organism evidence="2 3">
    <name type="scientific">Methylocaldum szegediense</name>
    <dbReference type="NCBI Taxonomy" id="73780"/>
    <lineage>
        <taxon>Bacteria</taxon>
        <taxon>Pseudomonadati</taxon>
        <taxon>Pseudomonadota</taxon>
        <taxon>Gammaproteobacteria</taxon>
        <taxon>Methylococcales</taxon>
        <taxon>Methylococcaceae</taxon>
        <taxon>Methylocaldum</taxon>
    </lineage>
</organism>
<dbReference type="EMBL" id="OX458333">
    <property type="protein sequence ID" value="CAI8913520.1"/>
    <property type="molecule type" value="Genomic_DNA"/>
</dbReference>
<name>A0ABN8X6T2_9GAMM</name>
<proteinExistence type="predicted"/>
<sequence>MTPSERLFAAYLDIIGIGSVILLTVIILMNYLVDPYSIFGSPTWEGINANKPELFKHLRLTKAHAVKARKPDALVIGSSRTEHGLDPEHPGLFPEFNTYNLALNGATIYENLRYFQHANAERRLKKVVLAIDFFQFNAYRPNAPDFSEERLSSDIQGDKRNIAVITDMLETLASVDATTASLTTLLQQSNRKNVILPRGQVEQPNKEAIMMMRGGRREAALFSELNYVTHLYFPRPHKKFDFVSEDGTINTFDYFRRILEEAHRSKIEFYILISPAHARQWELTASTGLWDKWEAWKREVVRLNEEVARERRRKPFPLWDFSGFNTYTTEAVPALGDKETMMRWFWESSHYRKELGDLVLDRVLNYSDPDRQIADDFGVMLTSENIERYLESIREAHRHYRQSRRDEVKEIEDLVKKYQTH</sequence>
<keyword evidence="1" id="KW-0812">Transmembrane</keyword>
<accession>A0ABN8X6T2</accession>
<dbReference type="Proteomes" id="UP001162030">
    <property type="component" value="Chromosome"/>
</dbReference>
<dbReference type="RefSeq" id="WP_026609262.1">
    <property type="nucleotide sequence ID" value="NZ_OX458333.1"/>
</dbReference>
<keyword evidence="1" id="KW-1133">Transmembrane helix</keyword>
<reference evidence="2 3" key="1">
    <citation type="submission" date="2023-03" db="EMBL/GenBank/DDBJ databases">
        <authorList>
            <person name="Pearce D."/>
        </authorList>
    </citation>
    <scope>NUCLEOTIDE SEQUENCE [LARGE SCALE GENOMIC DNA]</scope>
    <source>
        <strain evidence="2">Msz</strain>
    </source>
</reference>
<dbReference type="SUPFAM" id="SSF52266">
    <property type="entry name" value="SGNH hydrolase"/>
    <property type="match status" value="1"/>
</dbReference>
<feature type="transmembrane region" description="Helical" evidence="1">
    <location>
        <begin position="7"/>
        <end position="33"/>
    </location>
</feature>